<evidence type="ECO:0000259" key="1">
    <source>
        <dbReference type="Pfam" id="PF04545"/>
    </source>
</evidence>
<dbReference type="AlphaFoldDB" id="A0A511V8G4"/>
<dbReference type="CDD" id="cd06171">
    <property type="entry name" value="Sigma70_r4"/>
    <property type="match status" value="1"/>
</dbReference>
<keyword evidence="3" id="KW-1185">Reference proteome</keyword>
<accession>A0A511V8G4</accession>
<dbReference type="Pfam" id="PF04545">
    <property type="entry name" value="Sigma70_r4"/>
    <property type="match status" value="1"/>
</dbReference>
<dbReference type="InterPro" id="IPR014284">
    <property type="entry name" value="RNA_pol_sigma-70_dom"/>
</dbReference>
<comment type="caution">
    <text evidence="2">The sequence shown here is derived from an EMBL/GenBank/DDBJ whole genome shotgun (WGS) entry which is preliminary data.</text>
</comment>
<dbReference type="RefSeq" id="WP_146810539.1">
    <property type="nucleotide sequence ID" value="NZ_BJXX01000119.1"/>
</dbReference>
<dbReference type="InterPro" id="IPR013324">
    <property type="entry name" value="RNA_pol_sigma_r3/r4-like"/>
</dbReference>
<reference evidence="2 3" key="1">
    <citation type="submission" date="2019-07" db="EMBL/GenBank/DDBJ databases">
        <title>Whole genome shotgun sequence of Aneurinibacillus danicus NBRC 102444.</title>
        <authorList>
            <person name="Hosoyama A."/>
            <person name="Uohara A."/>
            <person name="Ohji S."/>
            <person name="Ichikawa N."/>
        </authorList>
    </citation>
    <scope>NUCLEOTIDE SEQUENCE [LARGE SCALE GENOMIC DNA]</scope>
    <source>
        <strain evidence="2 3">NBRC 102444</strain>
    </source>
</reference>
<organism evidence="2 3">
    <name type="scientific">Aneurinibacillus danicus</name>
    <dbReference type="NCBI Taxonomy" id="267746"/>
    <lineage>
        <taxon>Bacteria</taxon>
        <taxon>Bacillati</taxon>
        <taxon>Bacillota</taxon>
        <taxon>Bacilli</taxon>
        <taxon>Bacillales</taxon>
        <taxon>Paenibacillaceae</taxon>
        <taxon>Aneurinibacillus group</taxon>
        <taxon>Aneurinibacillus</taxon>
    </lineage>
</organism>
<dbReference type="EMBL" id="BJXX01000119">
    <property type="protein sequence ID" value="GEN35170.1"/>
    <property type="molecule type" value="Genomic_DNA"/>
</dbReference>
<dbReference type="OrthoDB" id="2678696at2"/>
<dbReference type="InterPro" id="IPR036388">
    <property type="entry name" value="WH-like_DNA-bd_sf"/>
</dbReference>
<dbReference type="InterPro" id="IPR007630">
    <property type="entry name" value="RNA_pol_sigma70_r4"/>
</dbReference>
<feature type="domain" description="RNA polymerase sigma-70 region 4" evidence="1">
    <location>
        <begin position="116"/>
        <end position="165"/>
    </location>
</feature>
<gene>
    <name evidence="2" type="ORF">ADA01nite_26300</name>
</gene>
<dbReference type="InterPro" id="IPR013325">
    <property type="entry name" value="RNA_pol_sigma_r2"/>
</dbReference>
<dbReference type="GO" id="GO:0006352">
    <property type="term" value="P:DNA-templated transcription initiation"/>
    <property type="evidence" value="ECO:0007669"/>
    <property type="project" value="InterPro"/>
</dbReference>
<dbReference type="SUPFAM" id="SSF88659">
    <property type="entry name" value="Sigma3 and sigma4 domains of RNA polymerase sigma factors"/>
    <property type="match status" value="1"/>
</dbReference>
<proteinExistence type="predicted"/>
<name>A0A511V8G4_9BACL</name>
<dbReference type="NCBIfam" id="TIGR02937">
    <property type="entry name" value="sigma70-ECF"/>
    <property type="match status" value="1"/>
</dbReference>
<protein>
    <recommendedName>
        <fullName evidence="1">RNA polymerase sigma-70 region 4 domain-containing protein</fullName>
    </recommendedName>
</protein>
<evidence type="ECO:0000313" key="2">
    <source>
        <dbReference type="EMBL" id="GEN35170.1"/>
    </source>
</evidence>
<dbReference type="Gene3D" id="1.10.10.10">
    <property type="entry name" value="Winged helix-like DNA-binding domain superfamily/Winged helix DNA-binding domain"/>
    <property type="match status" value="1"/>
</dbReference>
<evidence type="ECO:0000313" key="3">
    <source>
        <dbReference type="Proteomes" id="UP000321157"/>
    </source>
</evidence>
<dbReference type="SUPFAM" id="SSF88946">
    <property type="entry name" value="Sigma2 domain of RNA polymerase sigma factors"/>
    <property type="match status" value="1"/>
</dbReference>
<sequence>MEENEWVEFFSTYERLLERMVSRYPIGLRDEARQVARIACWRRLAFYDAKRGASLSSYVYLIVRGALLNWDAKEYRWQSRHQFPAPCGEDGEGDWQDMIVDTNAWPPDEAAVWQAWMTHLTEAEARCLTLHIRYGHSLKDVAAIIGIPYERVKKQKQRALGKLRKALETYMKE</sequence>
<dbReference type="GO" id="GO:0003700">
    <property type="term" value="F:DNA-binding transcription factor activity"/>
    <property type="evidence" value="ECO:0007669"/>
    <property type="project" value="InterPro"/>
</dbReference>
<dbReference type="Proteomes" id="UP000321157">
    <property type="component" value="Unassembled WGS sequence"/>
</dbReference>